<dbReference type="RefSeq" id="WP_339093938.1">
    <property type="nucleotide sequence ID" value="NZ_LR743508.1"/>
</dbReference>
<organism evidence="2">
    <name type="scientific">Variovorax paradoxus</name>
    <dbReference type="NCBI Taxonomy" id="34073"/>
    <lineage>
        <taxon>Bacteria</taxon>
        <taxon>Pseudomonadati</taxon>
        <taxon>Pseudomonadota</taxon>
        <taxon>Betaproteobacteria</taxon>
        <taxon>Burkholderiales</taxon>
        <taxon>Comamonadaceae</taxon>
        <taxon>Variovorax</taxon>
    </lineage>
</organism>
<dbReference type="InterPro" id="IPR006135">
    <property type="entry name" value="T3SS_substrate_exporter"/>
</dbReference>
<keyword evidence="2" id="KW-0966">Cell projection</keyword>
<dbReference type="GO" id="GO:0005886">
    <property type="term" value="C:plasma membrane"/>
    <property type="evidence" value="ECO:0007669"/>
    <property type="project" value="TreeGrafter"/>
</dbReference>
<dbReference type="InterPro" id="IPR029025">
    <property type="entry name" value="T3SS_substrate_exporter_C"/>
</dbReference>
<proteinExistence type="inferred from homology"/>
<dbReference type="Pfam" id="PF01312">
    <property type="entry name" value="Bac_export_2"/>
    <property type="match status" value="1"/>
</dbReference>
<dbReference type="PANTHER" id="PTHR30531:SF12">
    <property type="entry name" value="FLAGELLAR BIOSYNTHETIC PROTEIN FLHB"/>
    <property type="match status" value="1"/>
</dbReference>
<evidence type="ECO:0000256" key="1">
    <source>
        <dbReference type="ARBA" id="ARBA00010690"/>
    </source>
</evidence>
<accession>A0A679JU32</accession>
<keyword evidence="2" id="KW-0969">Cilium</keyword>
<dbReference type="PANTHER" id="PTHR30531">
    <property type="entry name" value="FLAGELLAR BIOSYNTHETIC PROTEIN FLHB"/>
    <property type="match status" value="1"/>
</dbReference>
<keyword evidence="2" id="KW-0282">Flagellum</keyword>
<sequence>MTGAMNEGMENRNSAVALSYADKGKAPVVVAKGYGVVAESIMREARENGLYVHSSADLVKLLMQVDLDQQIPPQLYLAVAEVMAWIHGLESHETN</sequence>
<dbReference type="EMBL" id="LR743508">
    <property type="protein sequence ID" value="CAA2109860.1"/>
    <property type="molecule type" value="Genomic_DNA"/>
</dbReference>
<dbReference type="AlphaFoldDB" id="A0A679JU32"/>
<dbReference type="Gene3D" id="3.40.1690.10">
    <property type="entry name" value="secretion proteins EscU"/>
    <property type="match status" value="1"/>
</dbReference>
<protein>
    <submittedName>
        <fullName evidence="2">Flagellar biosynthetic protein FlhB</fullName>
    </submittedName>
</protein>
<name>A0A679JU32_VARPD</name>
<dbReference type="SUPFAM" id="SSF160544">
    <property type="entry name" value="EscU C-terminal domain-like"/>
    <property type="match status" value="1"/>
</dbReference>
<gene>
    <name evidence="2" type="primary">flhB_1</name>
    <name evidence="2" type="ORF">VVAX_06132</name>
</gene>
<comment type="similarity">
    <text evidence="1">Belongs to the type III secretion exporter family.</text>
</comment>
<dbReference type="GO" id="GO:0009306">
    <property type="term" value="P:protein secretion"/>
    <property type="evidence" value="ECO:0007669"/>
    <property type="project" value="InterPro"/>
</dbReference>
<reference evidence="2" key="1">
    <citation type="submission" date="2019-12" db="EMBL/GenBank/DDBJ databases">
        <authorList>
            <person name="Cremers G."/>
        </authorList>
    </citation>
    <scope>NUCLEOTIDE SEQUENCE</scope>
    <source>
        <strain evidence="2">Vvax</strain>
    </source>
</reference>
<evidence type="ECO:0000313" key="2">
    <source>
        <dbReference type="EMBL" id="CAA2109860.1"/>
    </source>
</evidence>